<organism evidence="1 2">
    <name type="scientific">Naganishia vaughanmartiniae</name>
    <dbReference type="NCBI Taxonomy" id="1424756"/>
    <lineage>
        <taxon>Eukaryota</taxon>
        <taxon>Fungi</taxon>
        <taxon>Dikarya</taxon>
        <taxon>Basidiomycota</taxon>
        <taxon>Agaricomycotina</taxon>
        <taxon>Tremellomycetes</taxon>
        <taxon>Filobasidiales</taxon>
        <taxon>Filobasidiaceae</taxon>
        <taxon>Naganishia</taxon>
    </lineage>
</organism>
<sequence length="590" mass="65192">MNPIRSTQTQQTYALSPLQTFIATTPSQTKAQINKRTSTPSAVPAVVEEKLNTTLMGLTVLRGRTAELSHNMSSLSTMLEQVGKDLSDLKQKPALISDEQISGLVDDLVPHFRCTRELPDSVIHILQDFQNVPAEIREQLQDGLRNLKADSAKIKKVLEELLDGRDQAAANMEVEQDVVARTDYRITNGDLIFWTSQIPGLLQDLMTKVSPFEEFSQTAQQLLSMAKTLNTQVGENSPDERMHLTNRVPTSREMIVYSKEDPQAGFVEPRLGVTKEESERHKRVPSSSIDATFTLVGGCSSNGDRSLQEIHTERKIEREQEETSLNGHNLLQRLDTIENKLDLLLGMNRLSGDDDALESRPRFGTAVREATSTTLLVESDSVHDVAISVKQGVEATEQPLVSPENAQSAAPVLDTTECDMDLIAGQFPPLVPERNHAHPAMPSEPISDANQAPESKSMPGQPEGPVSVSLKRSPPFQTRSLDRSKASGTTPSRKRRLIKFSSDDEEDGVETVKRMRIGLSLDNDDNMEVFGLQTPIENDTRVEQMSSGASDPSMFITGKSETDQPEHPMLKANSGLQQSRRRISVSPDLL</sequence>
<gene>
    <name evidence="1" type="ORF">QFC22_003928</name>
</gene>
<protein>
    <submittedName>
        <fullName evidence="1">Uncharacterized protein</fullName>
    </submittedName>
</protein>
<evidence type="ECO:0000313" key="1">
    <source>
        <dbReference type="EMBL" id="KAJ9118708.1"/>
    </source>
</evidence>
<dbReference type="Proteomes" id="UP001243375">
    <property type="component" value="Unassembled WGS sequence"/>
</dbReference>
<dbReference type="EMBL" id="JASBWU010000010">
    <property type="protein sequence ID" value="KAJ9118708.1"/>
    <property type="molecule type" value="Genomic_DNA"/>
</dbReference>
<evidence type="ECO:0000313" key="2">
    <source>
        <dbReference type="Proteomes" id="UP001243375"/>
    </source>
</evidence>
<comment type="caution">
    <text evidence="1">The sequence shown here is derived from an EMBL/GenBank/DDBJ whole genome shotgun (WGS) entry which is preliminary data.</text>
</comment>
<reference evidence="1" key="1">
    <citation type="submission" date="2023-04" db="EMBL/GenBank/DDBJ databases">
        <title>Draft Genome sequencing of Naganishia species isolated from polar environments using Oxford Nanopore Technology.</title>
        <authorList>
            <person name="Leo P."/>
            <person name="Venkateswaran K."/>
        </authorList>
    </citation>
    <scope>NUCLEOTIDE SEQUENCE</scope>
    <source>
        <strain evidence="1">MNA-CCFEE 5425</strain>
    </source>
</reference>
<keyword evidence="2" id="KW-1185">Reference proteome</keyword>
<accession>A0ACC2X4L4</accession>
<name>A0ACC2X4L4_9TREE</name>
<proteinExistence type="predicted"/>